<dbReference type="OrthoDB" id="422427at2759"/>
<dbReference type="EMBL" id="KN822975">
    <property type="protein sequence ID" value="KIO30117.1"/>
    <property type="molecule type" value="Genomic_DNA"/>
</dbReference>
<comment type="subcellular location">
    <subcellularLocation>
        <location evidence="2">Cytoplasm</location>
    </subcellularLocation>
    <subcellularLocation>
        <location evidence="1">Nucleus</location>
    </subcellularLocation>
</comment>
<dbReference type="Pfam" id="PF01399">
    <property type="entry name" value="PCI"/>
    <property type="match status" value="1"/>
</dbReference>
<reference evidence="8 9" key="1">
    <citation type="submission" date="2014-04" db="EMBL/GenBank/DDBJ databases">
        <authorList>
            <consortium name="DOE Joint Genome Institute"/>
            <person name="Kuo A."/>
            <person name="Girlanda M."/>
            <person name="Perotto S."/>
            <person name="Kohler A."/>
            <person name="Nagy L.G."/>
            <person name="Floudas D."/>
            <person name="Copeland A."/>
            <person name="Barry K.W."/>
            <person name="Cichocki N."/>
            <person name="Veneault-Fourrey C."/>
            <person name="LaButti K."/>
            <person name="Lindquist E.A."/>
            <person name="Lipzen A."/>
            <person name="Lundell T."/>
            <person name="Morin E."/>
            <person name="Murat C."/>
            <person name="Sun H."/>
            <person name="Tunlid A."/>
            <person name="Henrissat B."/>
            <person name="Grigoriev I.V."/>
            <person name="Hibbett D.S."/>
            <person name="Martin F."/>
            <person name="Nordberg H.P."/>
            <person name="Cantor M.N."/>
            <person name="Hua S.X."/>
        </authorList>
    </citation>
    <scope>NUCLEOTIDE SEQUENCE [LARGE SCALE GENOMIC DNA]</scope>
    <source>
        <strain evidence="8 9">MUT 4182</strain>
    </source>
</reference>
<evidence type="ECO:0000256" key="2">
    <source>
        <dbReference type="ARBA" id="ARBA00004496"/>
    </source>
</evidence>
<comment type="similarity">
    <text evidence="3">Belongs to the CSN1 family.</text>
</comment>
<proteinExistence type="inferred from homology"/>
<evidence type="ECO:0000256" key="4">
    <source>
        <dbReference type="ARBA" id="ARBA00022490"/>
    </source>
</evidence>
<dbReference type="SUPFAM" id="SSF46785">
    <property type="entry name" value="Winged helix' DNA-binding domain"/>
    <property type="match status" value="1"/>
</dbReference>
<dbReference type="Pfam" id="PF10602">
    <property type="entry name" value="RPN7"/>
    <property type="match status" value="1"/>
</dbReference>
<dbReference type="PROSITE" id="PS50250">
    <property type="entry name" value="PCI"/>
    <property type="match status" value="1"/>
</dbReference>
<dbReference type="InterPro" id="IPR019585">
    <property type="entry name" value="Rpn7/CSN1"/>
</dbReference>
<sequence length="482" mass="53497">MTSTPEDIELPEAAQTTAGPSVASLKVTAGQVVVDENHPFDLDAYLSSYTGRTAYMRAVFIAQRCPSLAPPAYQTALGHLLQGSDVQSYVTVLSAYNTLPGVTQATQDQDYVDKTIANNTKEKDRLEVDLKTYAANMIKESVRLSHRELGRYFYSTGDYAAALRNHMKSREFCTNATHVIEMCVSVLEILLEQQNYAHLSTYIYKAETALDASQPAKNSKAGAAAAGSPERIKIQAKLEFASAMAEMGAGRYDKAAYAFLKMKNDLGDWNGKVVTPSDIAIYGTLCALASLSRSAIKAAVLESETFGYYLEQEPYIRDILDAYMGSKFKDVLLLMERYSSRHFLDIHLAHHVPSLAQQIRNRALVLYFQPFATVHLERMAAAFGMELVDMEANIVKLIEEGLIKARIDSQNKILKAKDHDPRVELYNRAVASGLETEASTRKLLWRMKLLQADIVIRAPKGQRGEGRQDSLQSGLVGWDDLQ</sequence>
<dbReference type="STRING" id="1051891.A0A0C3M8R6"/>
<organism evidence="8 9">
    <name type="scientific">Tulasnella calospora MUT 4182</name>
    <dbReference type="NCBI Taxonomy" id="1051891"/>
    <lineage>
        <taxon>Eukaryota</taxon>
        <taxon>Fungi</taxon>
        <taxon>Dikarya</taxon>
        <taxon>Basidiomycota</taxon>
        <taxon>Agaricomycotina</taxon>
        <taxon>Agaricomycetes</taxon>
        <taxon>Cantharellales</taxon>
        <taxon>Tulasnellaceae</taxon>
        <taxon>Tulasnella</taxon>
    </lineage>
</organism>
<accession>A0A0C3M8R6</accession>
<dbReference type="SMART" id="SM00088">
    <property type="entry name" value="PINT"/>
    <property type="match status" value="1"/>
</dbReference>
<dbReference type="InterPro" id="IPR045135">
    <property type="entry name" value="Rpn7_N"/>
</dbReference>
<dbReference type="HOGENOM" id="CLU_022348_1_0_1"/>
<dbReference type="Proteomes" id="UP000054248">
    <property type="component" value="Unassembled WGS sequence"/>
</dbReference>
<gene>
    <name evidence="8" type="ORF">M407DRAFT_242319</name>
</gene>
<keyword evidence="9" id="KW-1185">Reference proteome</keyword>
<evidence type="ECO:0000256" key="1">
    <source>
        <dbReference type="ARBA" id="ARBA00004123"/>
    </source>
</evidence>
<evidence type="ECO:0000256" key="5">
    <source>
        <dbReference type="ARBA" id="ARBA00022790"/>
    </source>
</evidence>
<feature type="domain" description="PCI" evidence="7">
    <location>
        <begin position="251"/>
        <end position="421"/>
    </location>
</feature>
<evidence type="ECO:0000313" key="8">
    <source>
        <dbReference type="EMBL" id="KIO30117.1"/>
    </source>
</evidence>
<dbReference type="PANTHER" id="PTHR14145:SF2">
    <property type="entry name" value="COP9 SIGNALOSOME COMPLEX SUBUNIT 1"/>
    <property type="match status" value="1"/>
</dbReference>
<dbReference type="AlphaFoldDB" id="A0A0C3M8R6"/>
<dbReference type="InterPro" id="IPR036390">
    <property type="entry name" value="WH_DNA-bd_sf"/>
</dbReference>
<dbReference type="GO" id="GO:0005737">
    <property type="term" value="C:cytoplasm"/>
    <property type="evidence" value="ECO:0007669"/>
    <property type="project" value="UniProtKB-SubCell"/>
</dbReference>
<reference evidence="9" key="2">
    <citation type="submission" date="2015-01" db="EMBL/GenBank/DDBJ databases">
        <title>Evolutionary Origins and Diversification of the Mycorrhizal Mutualists.</title>
        <authorList>
            <consortium name="DOE Joint Genome Institute"/>
            <consortium name="Mycorrhizal Genomics Consortium"/>
            <person name="Kohler A."/>
            <person name="Kuo A."/>
            <person name="Nagy L.G."/>
            <person name="Floudas D."/>
            <person name="Copeland A."/>
            <person name="Barry K.W."/>
            <person name="Cichocki N."/>
            <person name="Veneault-Fourrey C."/>
            <person name="LaButti K."/>
            <person name="Lindquist E.A."/>
            <person name="Lipzen A."/>
            <person name="Lundell T."/>
            <person name="Morin E."/>
            <person name="Murat C."/>
            <person name="Riley R."/>
            <person name="Ohm R."/>
            <person name="Sun H."/>
            <person name="Tunlid A."/>
            <person name="Henrissat B."/>
            <person name="Grigoriev I.V."/>
            <person name="Hibbett D.S."/>
            <person name="Martin F."/>
        </authorList>
    </citation>
    <scope>NUCLEOTIDE SEQUENCE [LARGE SCALE GENOMIC DNA]</scope>
    <source>
        <strain evidence="9">MUT 4182</strain>
    </source>
</reference>
<keyword evidence="4" id="KW-0963">Cytoplasm</keyword>
<protein>
    <recommendedName>
        <fullName evidence="7">PCI domain-containing protein</fullName>
    </recommendedName>
</protein>
<evidence type="ECO:0000259" key="7">
    <source>
        <dbReference type="PROSITE" id="PS50250"/>
    </source>
</evidence>
<evidence type="ECO:0000256" key="3">
    <source>
        <dbReference type="ARBA" id="ARBA00008793"/>
    </source>
</evidence>
<evidence type="ECO:0000313" key="9">
    <source>
        <dbReference type="Proteomes" id="UP000054248"/>
    </source>
</evidence>
<dbReference type="PANTHER" id="PTHR14145">
    <property type="entry name" value="26S PROTESOME SUBUNIT 6"/>
    <property type="match status" value="1"/>
</dbReference>
<dbReference type="Gene3D" id="1.25.40.570">
    <property type="match status" value="1"/>
</dbReference>
<name>A0A0C3M8R6_9AGAM</name>
<dbReference type="GO" id="GO:0008180">
    <property type="term" value="C:COP9 signalosome"/>
    <property type="evidence" value="ECO:0007669"/>
    <property type="project" value="UniProtKB-KW"/>
</dbReference>
<keyword evidence="5" id="KW-0736">Signalosome</keyword>
<dbReference type="InterPro" id="IPR000717">
    <property type="entry name" value="PCI_dom"/>
</dbReference>
<keyword evidence="6" id="KW-0539">Nucleus</keyword>
<evidence type="ECO:0000256" key="6">
    <source>
        <dbReference type="ARBA" id="ARBA00023242"/>
    </source>
</evidence>